<evidence type="ECO:0000313" key="2">
    <source>
        <dbReference type="Proteomes" id="UP000595656"/>
    </source>
</evidence>
<keyword evidence="2" id="KW-1185">Reference proteome</keyword>
<evidence type="ECO:0000313" key="1">
    <source>
        <dbReference type="EMBL" id="QPX75153.1"/>
    </source>
</evidence>
<reference evidence="1 2" key="1">
    <citation type="submission" date="2020-09" db="EMBL/GenBank/DDBJ databases">
        <authorList>
            <person name="Hogan T.J."/>
            <person name="Wilson M.E."/>
            <person name="Walker J.K."/>
            <person name="Johnson L."/>
            <person name="Sharma R."/>
            <person name="Grose J.H."/>
        </authorList>
    </citation>
    <scope>NUCLEOTIDE SEQUENCE [LARGE SCALE GENOMIC DNA]</scope>
</reference>
<proteinExistence type="predicted"/>
<name>A0A7T3NA45_9CAUD</name>
<sequence length="246" mass="28059">MSASYTPKANETRGFNMAVMVKNSGRPDSFKLDILNYGLPDTGKTFNIGRLKNMGFNPLVIACDPGGMTTLQEYNVDFVEIDKTKTAFELIGDIYRGSFNIRQYDMVCIDGASNFSYMCLKETGENSKDRRLDYAMGNIDFRRLIDDVRRLPVHVFINAFETEIKANGSVQYGAGCEGAKFSIQFTGLMNTVIRSFRYLDNDTKMYKYALQTKHDGMHIARERSSRCNQYEHCIEDVISKILNIQR</sequence>
<accession>A0A7T3NA45</accession>
<gene>
    <name evidence="1" type="ORF">BIGDOG_49</name>
</gene>
<protein>
    <submittedName>
        <fullName evidence="1">Uncharacterized protein</fullName>
    </submittedName>
</protein>
<organism evidence="1 2">
    <name type="scientific">Serratia phage vB_SmaS_Bigdog</name>
    <dbReference type="NCBI Taxonomy" id="2777364"/>
    <lineage>
        <taxon>Viruses</taxon>
        <taxon>Duplodnaviria</taxon>
        <taxon>Heunggongvirae</taxon>
        <taxon>Uroviricota</taxon>
        <taxon>Caudoviricetes</taxon>
        <taxon>Bonzeevirus</taxon>
        <taxon>Bonzeevirus bigdog</taxon>
    </lineage>
</organism>
<dbReference type="Pfam" id="PF13479">
    <property type="entry name" value="AAA_24"/>
    <property type="match status" value="1"/>
</dbReference>
<dbReference type="Proteomes" id="UP000595656">
    <property type="component" value="Segment"/>
</dbReference>
<dbReference type="EMBL" id="MW021763">
    <property type="protein sequence ID" value="QPX75153.1"/>
    <property type="molecule type" value="Genomic_DNA"/>
</dbReference>